<dbReference type="EMBL" id="CH902632">
    <property type="protein sequence ID" value="EDV32813.1"/>
    <property type="molecule type" value="Genomic_DNA"/>
</dbReference>
<dbReference type="STRING" id="7217.B3MYW9"/>
<evidence type="ECO:0000313" key="21">
    <source>
        <dbReference type="EMBL" id="EDV32813.1"/>
    </source>
</evidence>
<dbReference type="GO" id="GO:0003677">
    <property type="term" value="F:DNA binding"/>
    <property type="evidence" value="ECO:0007669"/>
    <property type="project" value="UniProtKB-KW"/>
</dbReference>
<keyword evidence="12" id="KW-0238">DNA-binding</keyword>
<feature type="region of interest" description="Disordered" evidence="19">
    <location>
        <begin position="747"/>
        <end position="777"/>
    </location>
</feature>
<dbReference type="CTD" id="31240"/>
<dbReference type="InterPro" id="IPR019821">
    <property type="entry name" value="Kinesin_motor_CS"/>
</dbReference>
<dbReference type="PhylomeDB" id="B3MYW9"/>
<keyword evidence="10" id="KW-0411">Iron-sulfur</keyword>
<keyword evidence="4" id="KW-0963">Cytoplasm</keyword>
<dbReference type="GO" id="GO:0005874">
    <property type="term" value="C:microtubule"/>
    <property type="evidence" value="ECO:0007669"/>
    <property type="project" value="UniProtKB-KW"/>
</dbReference>
<dbReference type="FunCoup" id="B3MYW9">
    <property type="interactions" value="172"/>
</dbReference>
<dbReference type="GO" id="GO:0051233">
    <property type="term" value="C:spindle midzone"/>
    <property type="evidence" value="ECO:0007669"/>
    <property type="project" value="EnsemblMetazoa"/>
</dbReference>
<evidence type="ECO:0000256" key="4">
    <source>
        <dbReference type="ARBA" id="ARBA00022490"/>
    </source>
</evidence>
<evidence type="ECO:0000256" key="5">
    <source>
        <dbReference type="ARBA" id="ARBA00022701"/>
    </source>
</evidence>
<dbReference type="PRINTS" id="PR00380">
    <property type="entry name" value="KINESINHEAVY"/>
</dbReference>
<keyword evidence="6" id="KW-0479">Metal-binding</keyword>
<organism evidence="21 22">
    <name type="scientific">Drosophila ananassae</name>
    <name type="common">Fruit fly</name>
    <dbReference type="NCBI Taxonomy" id="7217"/>
    <lineage>
        <taxon>Eukaryota</taxon>
        <taxon>Metazoa</taxon>
        <taxon>Ecdysozoa</taxon>
        <taxon>Arthropoda</taxon>
        <taxon>Hexapoda</taxon>
        <taxon>Insecta</taxon>
        <taxon>Pterygota</taxon>
        <taxon>Neoptera</taxon>
        <taxon>Endopterygota</taxon>
        <taxon>Diptera</taxon>
        <taxon>Brachycera</taxon>
        <taxon>Muscomorpha</taxon>
        <taxon>Ephydroidea</taxon>
        <taxon>Drosophilidae</taxon>
        <taxon>Drosophila</taxon>
        <taxon>Sophophora</taxon>
    </lineage>
</organism>
<evidence type="ECO:0000256" key="17">
    <source>
        <dbReference type="PROSITE-ProRule" id="PRU00283"/>
    </source>
</evidence>
<feature type="compositionally biased region" description="Low complexity" evidence="19">
    <location>
        <begin position="764"/>
        <end position="774"/>
    </location>
</feature>
<dbReference type="InterPro" id="IPR036961">
    <property type="entry name" value="Kinesin_motor_dom_sf"/>
</dbReference>
<evidence type="ECO:0000256" key="7">
    <source>
        <dbReference type="ARBA" id="ARBA00022741"/>
    </source>
</evidence>
<dbReference type="GO" id="GO:0030496">
    <property type="term" value="C:midbody"/>
    <property type="evidence" value="ECO:0007669"/>
    <property type="project" value="EnsemblMetazoa"/>
</dbReference>
<keyword evidence="7 17" id="KW-0547">Nucleotide-binding</keyword>
<dbReference type="GO" id="GO:0007338">
    <property type="term" value="P:single fertilization"/>
    <property type="evidence" value="ECO:0007669"/>
    <property type="project" value="EnsemblMetazoa"/>
</dbReference>
<dbReference type="AlphaFoldDB" id="B3MYW9"/>
<dbReference type="InterPro" id="IPR001752">
    <property type="entry name" value="Kinesin_motor_dom"/>
</dbReference>
<comment type="similarity">
    <text evidence="17">Belongs to the TRAFAC class myosin-kinesin ATPase superfamily. Kinesin family.</text>
</comment>
<keyword evidence="14" id="KW-0206">Cytoskeleton</keyword>
<dbReference type="PROSITE" id="PS00411">
    <property type="entry name" value="KINESIN_MOTOR_1"/>
    <property type="match status" value="1"/>
</dbReference>
<dbReference type="GO" id="GO:0005524">
    <property type="term" value="F:ATP binding"/>
    <property type="evidence" value="ECO:0007669"/>
    <property type="project" value="UniProtKB-UniRule"/>
</dbReference>
<accession>B3MYW9</accession>
<dbReference type="SUPFAM" id="SSF52540">
    <property type="entry name" value="P-loop containing nucleoside triphosphate hydrolases"/>
    <property type="match status" value="1"/>
</dbReference>
<dbReference type="GO" id="GO:0007131">
    <property type="term" value="P:reciprocal meiotic recombination"/>
    <property type="evidence" value="ECO:0007669"/>
    <property type="project" value="EnsemblMetazoa"/>
</dbReference>
<evidence type="ECO:0000256" key="12">
    <source>
        <dbReference type="ARBA" id="ARBA00023125"/>
    </source>
</evidence>
<dbReference type="SMART" id="SM00129">
    <property type="entry name" value="KISc"/>
    <property type="match status" value="1"/>
</dbReference>
<dbReference type="GO" id="GO:0005829">
    <property type="term" value="C:cytosol"/>
    <property type="evidence" value="ECO:0007669"/>
    <property type="project" value="UniProtKB-ARBA"/>
</dbReference>
<dbReference type="GO" id="GO:0051231">
    <property type="term" value="P:spindle elongation"/>
    <property type="evidence" value="ECO:0007669"/>
    <property type="project" value="EnsemblMetazoa"/>
</dbReference>
<evidence type="ECO:0000256" key="11">
    <source>
        <dbReference type="ARBA" id="ARBA00023054"/>
    </source>
</evidence>
<evidence type="ECO:0000259" key="20">
    <source>
        <dbReference type="PROSITE" id="PS50067"/>
    </source>
</evidence>
<feature type="compositionally biased region" description="Basic and acidic residues" evidence="19">
    <location>
        <begin position="500"/>
        <end position="512"/>
    </location>
</feature>
<feature type="compositionally biased region" description="Polar residues" evidence="19">
    <location>
        <begin position="1068"/>
        <end position="1082"/>
    </location>
</feature>
<dbReference type="KEGG" id="dan:6504614"/>
<dbReference type="GO" id="GO:0007140">
    <property type="term" value="P:male meiotic nuclear division"/>
    <property type="evidence" value="ECO:0007669"/>
    <property type="project" value="EnsemblMetazoa"/>
</dbReference>
<evidence type="ECO:0000256" key="14">
    <source>
        <dbReference type="ARBA" id="ARBA00023212"/>
    </source>
</evidence>
<dbReference type="HOGENOM" id="CLU_001485_4_1_1"/>
<dbReference type="OrthoDB" id="3176171at2759"/>
<reference evidence="21 22" key="1">
    <citation type="journal article" date="2007" name="Nature">
        <title>Evolution of genes and genomes on the Drosophila phylogeny.</title>
        <authorList>
            <consortium name="Drosophila 12 Genomes Consortium"/>
            <person name="Clark A.G."/>
            <person name="Eisen M.B."/>
            <person name="Smith D.R."/>
            <person name="Bergman C.M."/>
            <person name="Oliver B."/>
            <person name="Markow T.A."/>
            <person name="Kaufman T.C."/>
            <person name="Kellis M."/>
            <person name="Gelbart W."/>
            <person name="Iyer V.N."/>
            <person name="Pollard D.A."/>
            <person name="Sackton T.B."/>
            <person name="Larracuente A.M."/>
            <person name="Singh N.D."/>
            <person name="Abad J.P."/>
            <person name="Abt D.N."/>
            <person name="Adryan B."/>
            <person name="Aguade M."/>
            <person name="Akashi H."/>
            <person name="Anderson W.W."/>
            <person name="Aquadro C.F."/>
            <person name="Ardell D.H."/>
            <person name="Arguello R."/>
            <person name="Artieri C.G."/>
            <person name="Barbash D.A."/>
            <person name="Barker D."/>
            <person name="Barsanti P."/>
            <person name="Batterham P."/>
            <person name="Batzoglou S."/>
            <person name="Begun D."/>
            <person name="Bhutkar A."/>
            <person name="Blanco E."/>
            <person name="Bosak S.A."/>
            <person name="Bradley R.K."/>
            <person name="Brand A.D."/>
            <person name="Brent M.R."/>
            <person name="Brooks A.N."/>
            <person name="Brown R.H."/>
            <person name="Butlin R.K."/>
            <person name="Caggese C."/>
            <person name="Calvi B.R."/>
            <person name="Bernardo de Carvalho A."/>
            <person name="Caspi A."/>
            <person name="Castrezana S."/>
            <person name="Celniker S.E."/>
            <person name="Chang J.L."/>
            <person name="Chapple C."/>
            <person name="Chatterji S."/>
            <person name="Chinwalla A."/>
            <person name="Civetta A."/>
            <person name="Clifton S.W."/>
            <person name="Comeron J.M."/>
            <person name="Costello J.C."/>
            <person name="Coyne J.A."/>
            <person name="Daub J."/>
            <person name="David R.G."/>
            <person name="Delcher A.L."/>
            <person name="Delehaunty K."/>
            <person name="Do C.B."/>
            <person name="Ebling H."/>
            <person name="Edwards K."/>
            <person name="Eickbush T."/>
            <person name="Evans J.D."/>
            <person name="Filipski A."/>
            <person name="Findeiss S."/>
            <person name="Freyhult E."/>
            <person name="Fulton L."/>
            <person name="Fulton R."/>
            <person name="Garcia A.C."/>
            <person name="Gardiner A."/>
            <person name="Garfield D.A."/>
            <person name="Garvin B.E."/>
            <person name="Gibson G."/>
            <person name="Gilbert D."/>
            <person name="Gnerre S."/>
            <person name="Godfrey J."/>
            <person name="Good R."/>
            <person name="Gotea V."/>
            <person name="Gravely B."/>
            <person name="Greenberg A.J."/>
            <person name="Griffiths-Jones S."/>
            <person name="Gross S."/>
            <person name="Guigo R."/>
            <person name="Gustafson E.A."/>
            <person name="Haerty W."/>
            <person name="Hahn M.W."/>
            <person name="Halligan D.L."/>
            <person name="Halpern A.L."/>
            <person name="Halter G.M."/>
            <person name="Han M.V."/>
            <person name="Heger A."/>
            <person name="Hillier L."/>
            <person name="Hinrichs A.S."/>
            <person name="Holmes I."/>
            <person name="Hoskins R.A."/>
            <person name="Hubisz M.J."/>
            <person name="Hultmark D."/>
            <person name="Huntley M.A."/>
            <person name="Jaffe D.B."/>
            <person name="Jagadeeshan S."/>
            <person name="Jeck W.R."/>
            <person name="Johnson J."/>
            <person name="Jones C.D."/>
            <person name="Jordan W.C."/>
            <person name="Karpen G.H."/>
            <person name="Kataoka E."/>
            <person name="Keightley P.D."/>
            <person name="Kheradpour P."/>
            <person name="Kirkness E.F."/>
            <person name="Koerich L.B."/>
            <person name="Kristiansen K."/>
            <person name="Kudrna D."/>
            <person name="Kulathinal R.J."/>
            <person name="Kumar S."/>
            <person name="Kwok R."/>
            <person name="Lander E."/>
            <person name="Langley C.H."/>
            <person name="Lapoint R."/>
            <person name="Lazzaro B.P."/>
            <person name="Lee S.J."/>
            <person name="Levesque L."/>
            <person name="Li R."/>
            <person name="Lin C.F."/>
            <person name="Lin M.F."/>
            <person name="Lindblad-Toh K."/>
            <person name="Llopart A."/>
            <person name="Long M."/>
            <person name="Low L."/>
            <person name="Lozovsky E."/>
            <person name="Lu J."/>
            <person name="Luo M."/>
            <person name="Machado C.A."/>
            <person name="Makalowski W."/>
            <person name="Marzo M."/>
            <person name="Matsuda M."/>
            <person name="Matzkin L."/>
            <person name="McAllister B."/>
            <person name="McBride C.S."/>
            <person name="McKernan B."/>
            <person name="McKernan K."/>
            <person name="Mendez-Lago M."/>
            <person name="Minx P."/>
            <person name="Mollenhauer M.U."/>
            <person name="Montooth K."/>
            <person name="Mount S.M."/>
            <person name="Mu X."/>
            <person name="Myers E."/>
            <person name="Negre B."/>
            <person name="Newfeld S."/>
            <person name="Nielsen R."/>
            <person name="Noor M.A."/>
            <person name="O'Grady P."/>
            <person name="Pachter L."/>
            <person name="Papaceit M."/>
            <person name="Parisi M.J."/>
            <person name="Parisi M."/>
            <person name="Parts L."/>
            <person name="Pedersen J.S."/>
            <person name="Pesole G."/>
            <person name="Phillippy A.M."/>
            <person name="Ponting C.P."/>
            <person name="Pop M."/>
            <person name="Porcelli D."/>
            <person name="Powell J.R."/>
            <person name="Prohaska S."/>
            <person name="Pruitt K."/>
            <person name="Puig M."/>
            <person name="Quesneville H."/>
            <person name="Ram K.R."/>
            <person name="Rand D."/>
            <person name="Rasmussen M.D."/>
            <person name="Reed L.K."/>
            <person name="Reenan R."/>
            <person name="Reily A."/>
            <person name="Remington K.A."/>
            <person name="Rieger T.T."/>
            <person name="Ritchie M.G."/>
            <person name="Robin C."/>
            <person name="Rogers Y.H."/>
            <person name="Rohde C."/>
            <person name="Rozas J."/>
            <person name="Rubenfield M.J."/>
            <person name="Ruiz A."/>
            <person name="Russo S."/>
            <person name="Salzberg S.L."/>
            <person name="Sanchez-Gracia A."/>
            <person name="Saranga D.J."/>
            <person name="Sato H."/>
            <person name="Schaeffer S.W."/>
            <person name="Schatz M.C."/>
            <person name="Schlenke T."/>
            <person name="Schwartz R."/>
            <person name="Segarra C."/>
            <person name="Singh R.S."/>
            <person name="Sirot L."/>
            <person name="Sirota M."/>
            <person name="Sisneros N.B."/>
            <person name="Smith C.D."/>
            <person name="Smith T.F."/>
            <person name="Spieth J."/>
            <person name="Stage D.E."/>
            <person name="Stark A."/>
            <person name="Stephan W."/>
            <person name="Strausberg R.L."/>
            <person name="Strempel S."/>
            <person name="Sturgill D."/>
            <person name="Sutton G."/>
            <person name="Sutton G.G."/>
            <person name="Tao W."/>
            <person name="Teichmann S."/>
            <person name="Tobari Y.N."/>
            <person name="Tomimura Y."/>
            <person name="Tsolas J.M."/>
            <person name="Valente V.L."/>
            <person name="Venter E."/>
            <person name="Venter J.C."/>
            <person name="Vicario S."/>
            <person name="Vieira F.G."/>
            <person name="Vilella A.J."/>
            <person name="Villasante A."/>
            <person name="Walenz B."/>
            <person name="Wang J."/>
            <person name="Wasserman M."/>
            <person name="Watts T."/>
            <person name="Wilson D."/>
            <person name="Wilson R.K."/>
            <person name="Wing R.A."/>
            <person name="Wolfner M.F."/>
            <person name="Wong A."/>
            <person name="Wong G.K."/>
            <person name="Wu C.I."/>
            <person name="Wu G."/>
            <person name="Yamamoto D."/>
            <person name="Yang H.P."/>
            <person name="Yang S.P."/>
            <person name="Yorke J.A."/>
            <person name="Yoshida K."/>
            <person name="Zdobnov E."/>
            <person name="Zhang P."/>
            <person name="Zhang Y."/>
            <person name="Zimin A.V."/>
            <person name="Baldwin J."/>
            <person name="Abdouelleil A."/>
            <person name="Abdulkadir J."/>
            <person name="Abebe A."/>
            <person name="Abera B."/>
            <person name="Abreu J."/>
            <person name="Acer S.C."/>
            <person name="Aftuck L."/>
            <person name="Alexander A."/>
            <person name="An P."/>
            <person name="Anderson E."/>
            <person name="Anderson S."/>
            <person name="Arachi H."/>
            <person name="Azer M."/>
            <person name="Bachantsang P."/>
            <person name="Barry A."/>
            <person name="Bayul T."/>
            <person name="Berlin A."/>
            <person name="Bessette D."/>
            <person name="Bloom T."/>
            <person name="Blye J."/>
            <person name="Boguslavskiy L."/>
            <person name="Bonnet C."/>
            <person name="Boukhgalter B."/>
            <person name="Bourzgui I."/>
            <person name="Brown A."/>
            <person name="Cahill P."/>
            <person name="Channer S."/>
            <person name="Cheshatsang Y."/>
            <person name="Chuda L."/>
            <person name="Citroen M."/>
            <person name="Collymore A."/>
            <person name="Cooke P."/>
            <person name="Costello M."/>
            <person name="D'Aco K."/>
            <person name="Daza R."/>
            <person name="De Haan G."/>
            <person name="DeGray S."/>
            <person name="DeMaso C."/>
            <person name="Dhargay N."/>
            <person name="Dooley K."/>
            <person name="Dooley E."/>
            <person name="Doricent M."/>
            <person name="Dorje P."/>
            <person name="Dorjee K."/>
            <person name="Dupes A."/>
            <person name="Elong R."/>
            <person name="Falk J."/>
            <person name="Farina A."/>
            <person name="Faro S."/>
            <person name="Ferguson D."/>
            <person name="Fisher S."/>
            <person name="Foley C.D."/>
            <person name="Franke A."/>
            <person name="Friedrich D."/>
            <person name="Gadbois L."/>
            <person name="Gearin G."/>
            <person name="Gearin C.R."/>
            <person name="Giannoukos G."/>
            <person name="Goode T."/>
            <person name="Graham J."/>
            <person name="Grandbois E."/>
            <person name="Grewal S."/>
            <person name="Gyaltsen K."/>
            <person name="Hafez N."/>
            <person name="Hagos B."/>
            <person name="Hall J."/>
            <person name="Henson C."/>
            <person name="Hollinger A."/>
            <person name="Honan T."/>
            <person name="Huard M.D."/>
            <person name="Hughes L."/>
            <person name="Hurhula B."/>
            <person name="Husby M.E."/>
            <person name="Kamat A."/>
            <person name="Kanga B."/>
            <person name="Kashin S."/>
            <person name="Khazanovich D."/>
            <person name="Kisner P."/>
            <person name="Lance K."/>
            <person name="Lara M."/>
            <person name="Lee W."/>
            <person name="Lennon N."/>
            <person name="Letendre F."/>
            <person name="LeVine R."/>
            <person name="Lipovsky A."/>
            <person name="Liu X."/>
            <person name="Liu J."/>
            <person name="Liu S."/>
            <person name="Lokyitsang T."/>
            <person name="Lokyitsang Y."/>
            <person name="Lubonja R."/>
            <person name="Lui A."/>
            <person name="MacDonald P."/>
            <person name="Magnisalis V."/>
            <person name="Maru K."/>
            <person name="Matthews C."/>
            <person name="McCusker W."/>
            <person name="McDonough S."/>
            <person name="Mehta T."/>
            <person name="Meldrim J."/>
            <person name="Meneus L."/>
            <person name="Mihai O."/>
            <person name="Mihalev A."/>
            <person name="Mihova T."/>
            <person name="Mittelman R."/>
            <person name="Mlenga V."/>
            <person name="Montmayeur A."/>
            <person name="Mulrain L."/>
            <person name="Navidi A."/>
            <person name="Naylor J."/>
            <person name="Negash T."/>
            <person name="Nguyen T."/>
            <person name="Nguyen N."/>
            <person name="Nicol R."/>
            <person name="Norbu C."/>
            <person name="Norbu N."/>
            <person name="Novod N."/>
            <person name="O'Neill B."/>
            <person name="Osman S."/>
            <person name="Markiewicz E."/>
            <person name="Oyono O.L."/>
            <person name="Patti C."/>
            <person name="Phunkhang P."/>
            <person name="Pierre F."/>
            <person name="Priest M."/>
            <person name="Raghuraman S."/>
            <person name="Rege F."/>
            <person name="Reyes R."/>
            <person name="Rise C."/>
            <person name="Rogov P."/>
            <person name="Ross K."/>
            <person name="Ryan E."/>
            <person name="Settipalli S."/>
            <person name="Shea T."/>
            <person name="Sherpa N."/>
            <person name="Shi L."/>
            <person name="Shih D."/>
            <person name="Sparrow T."/>
            <person name="Spaulding J."/>
            <person name="Stalker J."/>
            <person name="Stange-Thomann N."/>
            <person name="Stavropoulos S."/>
            <person name="Stone C."/>
            <person name="Strader C."/>
            <person name="Tesfaye S."/>
            <person name="Thomson T."/>
            <person name="Thoulutsang Y."/>
            <person name="Thoulutsang D."/>
            <person name="Topham K."/>
            <person name="Topping I."/>
            <person name="Tsamla T."/>
            <person name="Vassiliev H."/>
            <person name="Vo A."/>
            <person name="Wangchuk T."/>
            <person name="Wangdi T."/>
            <person name="Weiand M."/>
            <person name="Wilkinson J."/>
            <person name="Wilson A."/>
            <person name="Yadav S."/>
            <person name="Young G."/>
            <person name="Yu Q."/>
            <person name="Zembek L."/>
            <person name="Zhong D."/>
            <person name="Zimmer A."/>
            <person name="Zwirko Z."/>
            <person name="Jaffe D.B."/>
            <person name="Alvarez P."/>
            <person name="Brockman W."/>
            <person name="Butler J."/>
            <person name="Chin C."/>
            <person name="Gnerre S."/>
            <person name="Grabherr M."/>
            <person name="Kleber M."/>
            <person name="Mauceli E."/>
            <person name="MacCallum I."/>
        </authorList>
    </citation>
    <scope>NUCLEOTIDE SEQUENCE [LARGE SCALE GENOMIC DNA]</scope>
    <source>
        <strain evidence="22">Tucson 14024-0371.13</strain>
    </source>
</reference>
<feature type="binding site" evidence="17">
    <location>
        <begin position="88"/>
        <end position="95"/>
    </location>
    <ligand>
        <name>ATP</name>
        <dbReference type="ChEBI" id="CHEBI:30616"/>
    </ligand>
</feature>
<evidence type="ECO:0000313" key="22">
    <source>
        <dbReference type="Proteomes" id="UP000007801"/>
    </source>
</evidence>
<gene>
    <name evidence="21" type="primary">Dana\GF21944</name>
    <name evidence="21" type="synonym">dana_GLEANR_5943</name>
    <name evidence="21" type="ORF">GF21944</name>
</gene>
<comment type="subcellular location">
    <subcellularLocation>
        <location evidence="3">Cytoplasm</location>
        <location evidence="3">Cytoskeleton</location>
    </subcellularLocation>
    <subcellularLocation>
        <location evidence="2">Nucleus</location>
    </subcellularLocation>
</comment>
<evidence type="ECO:0000256" key="2">
    <source>
        <dbReference type="ARBA" id="ARBA00004123"/>
    </source>
</evidence>
<comment type="cofactor">
    <cofactor evidence="1">
        <name>[4Fe-4S] cluster</name>
        <dbReference type="ChEBI" id="CHEBI:49883"/>
    </cofactor>
</comment>
<dbReference type="GO" id="GO:0007110">
    <property type="term" value="P:meiosis I cytokinesis"/>
    <property type="evidence" value="ECO:0007669"/>
    <property type="project" value="EnsemblMetazoa"/>
</dbReference>
<dbReference type="CDD" id="cd01372">
    <property type="entry name" value="KISc_KIF4"/>
    <property type="match status" value="1"/>
</dbReference>
<feature type="domain" description="Kinesin motor" evidence="20">
    <location>
        <begin position="8"/>
        <end position="335"/>
    </location>
</feature>
<dbReference type="InParanoid" id="B3MYW9"/>
<feature type="coiled-coil region" evidence="18">
    <location>
        <begin position="555"/>
        <end position="673"/>
    </location>
</feature>
<dbReference type="Pfam" id="PF25764">
    <property type="entry name" value="KIF21A_4th"/>
    <property type="match status" value="1"/>
</dbReference>
<comment type="cofactor">
    <cofactor evidence="16">
        <name>[2Fe-2S] cluster</name>
        <dbReference type="ChEBI" id="CHEBI:190135"/>
    </cofactor>
</comment>
<dbReference type="Pfam" id="PF00225">
    <property type="entry name" value="Kinesin"/>
    <property type="match status" value="1"/>
</dbReference>
<protein>
    <recommendedName>
        <fullName evidence="20">Kinesin motor domain-containing protein</fullName>
    </recommendedName>
</protein>
<dbReference type="GO" id="GO:0005634">
    <property type="term" value="C:nucleus"/>
    <property type="evidence" value="ECO:0007669"/>
    <property type="project" value="UniProtKB-SubCell"/>
</dbReference>
<keyword evidence="11 18" id="KW-0175">Coiled coil</keyword>
<evidence type="ECO:0000256" key="1">
    <source>
        <dbReference type="ARBA" id="ARBA00001966"/>
    </source>
</evidence>
<dbReference type="PROSITE" id="PS50067">
    <property type="entry name" value="KINESIN_MOTOR_2"/>
    <property type="match status" value="1"/>
</dbReference>
<dbReference type="GO" id="GO:0003777">
    <property type="term" value="F:microtubule motor activity"/>
    <property type="evidence" value="ECO:0007669"/>
    <property type="project" value="InterPro"/>
</dbReference>
<dbReference type="InterPro" id="IPR027417">
    <property type="entry name" value="P-loop_NTPase"/>
</dbReference>
<dbReference type="eggNOG" id="KOG0244">
    <property type="taxonomic scope" value="Eukaryota"/>
</dbReference>
<evidence type="ECO:0000256" key="8">
    <source>
        <dbReference type="ARBA" id="ARBA00022840"/>
    </source>
</evidence>
<keyword evidence="9" id="KW-0408">Iron</keyword>
<dbReference type="GO" id="GO:0046872">
    <property type="term" value="F:metal ion binding"/>
    <property type="evidence" value="ECO:0007669"/>
    <property type="project" value="UniProtKB-KW"/>
</dbReference>
<feature type="coiled-coil region" evidence="18">
    <location>
        <begin position="826"/>
        <end position="853"/>
    </location>
</feature>
<dbReference type="PANTHER" id="PTHR47969">
    <property type="entry name" value="CHROMOSOME-ASSOCIATED KINESIN KIF4A-RELATED"/>
    <property type="match status" value="1"/>
</dbReference>
<feature type="region of interest" description="Disordered" evidence="19">
    <location>
        <begin position="704"/>
        <end position="726"/>
    </location>
</feature>
<evidence type="ECO:0000256" key="6">
    <source>
        <dbReference type="ARBA" id="ARBA00022723"/>
    </source>
</evidence>
<evidence type="ECO:0000256" key="3">
    <source>
        <dbReference type="ARBA" id="ARBA00004245"/>
    </source>
</evidence>
<feature type="region of interest" description="Disordered" evidence="19">
    <location>
        <begin position="1029"/>
        <end position="1087"/>
    </location>
</feature>
<evidence type="ECO:0000256" key="15">
    <source>
        <dbReference type="ARBA" id="ARBA00023242"/>
    </source>
</evidence>
<keyword evidence="15" id="KW-0539">Nucleus</keyword>
<feature type="compositionally biased region" description="Low complexity" evidence="19">
    <location>
        <begin position="1184"/>
        <end position="1193"/>
    </location>
</feature>
<evidence type="ECO:0000256" key="10">
    <source>
        <dbReference type="ARBA" id="ARBA00023014"/>
    </source>
</evidence>
<feature type="region of interest" description="Disordered" evidence="19">
    <location>
        <begin position="1160"/>
        <end position="1247"/>
    </location>
</feature>
<dbReference type="FunFam" id="3.40.850.10:FF:000038">
    <property type="entry name" value="chromosome-associated kinesin KIF4A"/>
    <property type="match status" value="1"/>
</dbReference>
<evidence type="ECO:0000256" key="19">
    <source>
        <dbReference type="SAM" id="MobiDB-lite"/>
    </source>
</evidence>
<name>B3MYW9_DROAN</name>
<dbReference type="GO" id="GO:0007052">
    <property type="term" value="P:mitotic spindle organization"/>
    <property type="evidence" value="ECO:0007669"/>
    <property type="project" value="EnsemblMetazoa"/>
</dbReference>
<keyword evidence="5" id="KW-0493">Microtubule</keyword>
<feature type="compositionally biased region" description="Polar residues" evidence="19">
    <location>
        <begin position="1215"/>
        <end position="1226"/>
    </location>
</feature>
<dbReference type="OMA" id="GDMGHTT"/>
<evidence type="ECO:0000256" key="18">
    <source>
        <dbReference type="SAM" id="Coils"/>
    </source>
</evidence>
<dbReference type="GO" id="GO:0007088">
    <property type="term" value="P:regulation of mitotic nuclear division"/>
    <property type="evidence" value="ECO:0007669"/>
    <property type="project" value="EnsemblMetazoa"/>
</dbReference>
<dbReference type="GO" id="GO:0051536">
    <property type="term" value="F:iron-sulfur cluster binding"/>
    <property type="evidence" value="ECO:0007669"/>
    <property type="project" value="UniProtKB-KW"/>
</dbReference>
<dbReference type="Gene3D" id="3.40.850.10">
    <property type="entry name" value="Kinesin motor domain"/>
    <property type="match status" value="1"/>
</dbReference>
<dbReference type="InterPro" id="IPR027640">
    <property type="entry name" value="Kinesin-like_fam"/>
</dbReference>
<dbReference type="GO" id="GO:0008017">
    <property type="term" value="F:microtubule binding"/>
    <property type="evidence" value="ECO:0007669"/>
    <property type="project" value="EnsemblMetazoa"/>
</dbReference>
<dbReference type="GeneID" id="6504614"/>
<feature type="region of interest" description="Disordered" evidence="19">
    <location>
        <begin position="500"/>
        <end position="543"/>
    </location>
</feature>
<feature type="compositionally biased region" description="Basic and acidic residues" evidence="19">
    <location>
        <begin position="1164"/>
        <end position="1173"/>
    </location>
</feature>
<dbReference type="Proteomes" id="UP000007801">
    <property type="component" value="Unassembled WGS sequence"/>
</dbReference>
<feature type="coiled-coil region" evidence="18">
    <location>
        <begin position="397"/>
        <end position="424"/>
    </location>
</feature>
<feature type="region of interest" description="Disordered" evidence="19">
    <location>
        <begin position="376"/>
        <end position="397"/>
    </location>
</feature>
<evidence type="ECO:0000256" key="9">
    <source>
        <dbReference type="ARBA" id="ARBA00023004"/>
    </source>
</evidence>
<evidence type="ECO:0000256" key="16">
    <source>
        <dbReference type="ARBA" id="ARBA00034078"/>
    </source>
</evidence>
<feature type="coiled-coil region" evidence="18">
    <location>
        <begin position="898"/>
        <end position="925"/>
    </location>
</feature>
<dbReference type="PANTHER" id="PTHR47969:SF15">
    <property type="entry name" value="CHROMOSOME-ASSOCIATED KINESIN KIF4A-RELATED"/>
    <property type="match status" value="1"/>
</dbReference>
<dbReference type="GO" id="GO:0016321">
    <property type="term" value="P:female meiosis chromosome segregation"/>
    <property type="evidence" value="ECO:0007669"/>
    <property type="project" value="EnsemblMetazoa"/>
</dbReference>
<keyword evidence="22" id="KW-1185">Reference proteome</keyword>
<feature type="coiled-coil region" evidence="18">
    <location>
        <begin position="960"/>
        <end position="998"/>
    </location>
</feature>
<dbReference type="GO" id="GO:0005875">
    <property type="term" value="C:microtubule associated complex"/>
    <property type="evidence" value="ECO:0007669"/>
    <property type="project" value="EnsemblMetazoa"/>
</dbReference>
<proteinExistence type="inferred from homology"/>
<dbReference type="GO" id="GO:0005818">
    <property type="term" value="C:aster"/>
    <property type="evidence" value="ECO:0007669"/>
    <property type="project" value="EnsemblMetazoa"/>
</dbReference>
<keyword evidence="13 17" id="KW-0505">Motor protein</keyword>
<dbReference type="GO" id="GO:0007018">
    <property type="term" value="P:microtubule-based movement"/>
    <property type="evidence" value="ECO:0007669"/>
    <property type="project" value="InterPro"/>
</dbReference>
<keyword evidence="8 17" id="KW-0067">ATP-binding</keyword>
<sequence>MSGEDPSSVNVALRVRPLVQSELDRGCRIAVERAADGSPQVTVNRTESYTYNHVFGIEDTQKDLFESCVEEKLKRLLNGYNLTILAYGQTGSGKTYTMGTAFNGSLDDHAGVIPRAVHDIFREIAVMSKDYRFHVTCSFVELYQEQFYDLFSTKTRDKATVDIREVKNKIVMPGLTELEVKSAQEVTDYLMRGSAGRAVAATAMNETSSRSHAIFTLTLVATKIHGTQSVTTSRFNLVDLAGSERCSKTLASGDRFKEGVNINKGLLALGNVINALGSGQVAGFVRYRDSKLTRLLQDSLGGNSITLMIACVSPADYNVAETLSTLRYADRALQIKNKPVVNLDPHAAEVNMLKDIIQKLRVELLANGKMSSSITSAMGSAGLSSVPSSEADSLSGSAAQAEEIKRLKEEKRVLAERARKLEQELHQSWADLTEKEMRVEIAEHAQEKLRSYVLQIKAKLEQQQQQKPENSDDADDGLSDPLKEITQLVEQVENELNRTQDELESHGQEARRQLSGRSPSEREENSSNAGDEVQEMMQSQSEEFTNKQLNLAGELRNINRQLDLKKELHERIMRNFSRLEADDEGDKLRQCHQKIEDLEVERRELMDQLRTTKSKDNMAKIAEDRRKRLQALETEIADLRRRVITQANMLKMREKEREKITNLSGEIRAMKESKVKLIRAMRGESEKFRQWKLVREKELTQLKSKDRKMQSEMVRQQTLHAKQRQVLKRKCEEALATNKRLKDALERQATAQAQRQKHQKDHPSTSSHGSSSGHAKTDTWVDRELEIILSLVDAEHSLEQLMEDRAVINNHYHLIEKQTSINPADLDEQARLLANLEEELEMRNAQIADLQQKVCQSDLDSRIKALAEGVQSIGEARTVSKHLLKSLVQQRRQQAASINEQRTLMDEQRAQLLEAQQHQDAATKRLRLAEAKHEEQMLNQQRNYEEKVAVLLRAANQRPAGQAEEQAQEQEQQRQQFLDELISSREALQQELEALRSKMTAKKKPKEPEVILTDVLDDSVVLMSETLELSDVSSDPDWVPTKAKRSSQSRNRNNTVDRDASGSGLPQDGNNGSMQSINSTTPASAASAEEGRRTLYCKCRTRCNSKRCGCYGAEKGCYVGCVCKGHCMNPNNSPRENGQGDAPVLKSEIREEPEVDAIVAESSEDPKSDEQSGKENFASPPLPSTSSSTSLPSDEANKGAGMEQSAAANGGPGQPLSSSNPATDDTTGPKLARMSGLAFSTPRRKFF</sequence>
<evidence type="ECO:0000256" key="13">
    <source>
        <dbReference type="ARBA" id="ARBA00023175"/>
    </source>
</evidence>